<evidence type="ECO:0000256" key="4">
    <source>
        <dbReference type="NCBIfam" id="TIGR03241"/>
    </source>
</evidence>
<comment type="pathway">
    <text evidence="3">Amino-acid degradation; L-arginine degradation via AST pathway; L-glutamate and succinate from L-arginine: step 2/5.</text>
</comment>
<dbReference type="InterPro" id="IPR007079">
    <property type="entry name" value="SuccinylArg_d-Hdrlase_AstB"/>
</dbReference>
<dbReference type="GO" id="GO:0009015">
    <property type="term" value="F:N-succinylarginine dihydrolase activity"/>
    <property type="evidence" value="ECO:0007669"/>
    <property type="project" value="UniProtKB-EC"/>
</dbReference>
<evidence type="ECO:0000256" key="3">
    <source>
        <dbReference type="HAMAP-Rule" id="MF_01172"/>
    </source>
</evidence>
<feature type="active site" evidence="3">
    <location>
        <position position="174"/>
    </location>
</feature>
<comment type="subunit">
    <text evidence="3">Homodimer.</text>
</comment>
<keyword evidence="6" id="KW-1185">Reference proteome</keyword>
<accession>A0ABX7YWI7</accession>
<name>A0ABX7YWI7_9GAMM</name>
<dbReference type="EMBL" id="CP073587">
    <property type="protein sequence ID" value="QUN07042.1"/>
    <property type="molecule type" value="Genomic_DNA"/>
</dbReference>
<protein>
    <recommendedName>
        <fullName evidence="3 4">N-succinylarginine dihydrolase</fullName>
        <ecNumber evidence="3 4">3.5.3.23</ecNumber>
    </recommendedName>
</protein>
<dbReference type="HAMAP" id="MF_01172">
    <property type="entry name" value="AstB"/>
    <property type="match status" value="1"/>
</dbReference>
<dbReference type="PANTHER" id="PTHR30420">
    <property type="entry name" value="N-SUCCINYLARGININE DIHYDROLASE"/>
    <property type="match status" value="1"/>
</dbReference>
<dbReference type="NCBIfam" id="TIGR03241">
    <property type="entry name" value="arg_catab_astB"/>
    <property type="match status" value="1"/>
</dbReference>
<dbReference type="EC" id="3.5.3.23" evidence="3 4"/>
<feature type="binding site" evidence="3">
    <location>
        <position position="362"/>
    </location>
    <ligand>
        <name>substrate</name>
    </ligand>
</feature>
<feature type="binding site" evidence="3">
    <location>
        <position position="214"/>
    </location>
    <ligand>
        <name>substrate</name>
    </ligand>
</feature>
<sequence length="444" mass="48851">MKQFEANFDGLVGPTHNYAGLSFGNVASQSHAAQASNPRAAAKQGLKKAKALADMGLVQGILAPQERPDVHTLRRLGFSGTDAAVLQKAAKQAPALLQACASASSMWTANAATVSPSADTCDGKIHFTPASLVDKFHRAIEPATTGKLLKAIFDDNRYFVHHQPLPSHPSLGDEGAANHTRLCQAYDQAGVEIFVYGQSATNAHLPKPQKYPARQTLEASEAIARLHQLDNDSTVFIQQNPAVIDQGVFHNDVIAVGNQNMLFYHEQAFWDGKKKLAELRGKLQGPLHLVEVPNHQVSVTDAVKTYLFNTQIITLASGEMALIAPTDCEENPRVKAYLDQLLTMDTPIKQIHFFDVKQSMHNGGGPACLRLRVAMNDTEIAALNQHVLLTDELFEKLNRWVDRHYRDRLEVTDLADPQLLIESRTALDELTQLMKLGSIYLFQQ</sequence>
<feature type="active site" description="Nucleophile" evidence="3">
    <location>
        <position position="368"/>
    </location>
</feature>
<evidence type="ECO:0000256" key="1">
    <source>
        <dbReference type="ARBA" id="ARBA00022503"/>
    </source>
</evidence>
<feature type="binding site" evidence="3">
    <location>
        <begin position="137"/>
        <end position="138"/>
    </location>
    <ligand>
        <name>substrate</name>
    </ligand>
</feature>
<proteinExistence type="inferred from homology"/>
<comment type="catalytic activity">
    <reaction evidence="3">
        <text>N(2)-succinyl-L-arginine + 2 H2O + 2 H(+) = N(2)-succinyl-L-ornithine + 2 NH4(+) + CO2</text>
        <dbReference type="Rhea" id="RHEA:19533"/>
        <dbReference type="ChEBI" id="CHEBI:15377"/>
        <dbReference type="ChEBI" id="CHEBI:15378"/>
        <dbReference type="ChEBI" id="CHEBI:16526"/>
        <dbReference type="ChEBI" id="CHEBI:28938"/>
        <dbReference type="ChEBI" id="CHEBI:58241"/>
        <dbReference type="ChEBI" id="CHEBI:58514"/>
        <dbReference type="EC" id="3.5.3.23"/>
    </reaction>
</comment>
<dbReference type="NCBIfam" id="NF009789">
    <property type="entry name" value="PRK13281.1"/>
    <property type="match status" value="1"/>
</dbReference>
<feature type="binding site" evidence="3">
    <location>
        <position position="252"/>
    </location>
    <ligand>
        <name>substrate</name>
    </ligand>
</feature>
<gene>
    <name evidence="3 5" type="primary">astB</name>
    <name evidence="5" type="ORF">KDN34_06300</name>
</gene>
<dbReference type="RefSeq" id="WP_212596046.1">
    <property type="nucleotide sequence ID" value="NZ_CP073587.1"/>
</dbReference>
<dbReference type="InterPro" id="IPR037031">
    <property type="entry name" value="AstB_sf"/>
</dbReference>
<dbReference type="Gene3D" id="3.75.10.20">
    <property type="entry name" value="Succinylarginine dihydrolase"/>
    <property type="match status" value="1"/>
</dbReference>
<dbReference type="PANTHER" id="PTHR30420:SF2">
    <property type="entry name" value="N-SUCCINYLARGININE DIHYDROLASE"/>
    <property type="match status" value="1"/>
</dbReference>
<dbReference type="Pfam" id="PF04996">
    <property type="entry name" value="AstB"/>
    <property type="match status" value="1"/>
</dbReference>
<feature type="binding site" evidence="3">
    <location>
        <position position="110"/>
    </location>
    <ligand>
        <name>substrate</name>
    </ligand>
</feature>
<evidence type="ECO:0000313" key="6">
    <source>
        <dbReference type="Proteomes" id="UP000679575"/>
    </source>
</evidence>
<dbReference type="Proteomes" id="UP000679575">
    <property type="component" value="Chromosome"/>
</dbReference>
<keyword evidence="1 3" id="KW-0056">Arginine metabolism</keyword>
<reference evidence="5 6" key="1">
    <citation type="submission" date="2021-04" db="EMBL/GenBank/DDBJ databases">
        <title>Novel species identification of genus Shewanella.</title>
        <authorList>
            <person name="Liu G."/>
        </authorList>
    </citation>
    <scope>NUCLEOTIDE SEQUENCE [LARGE SCALE GENOMIC DNA]</scope>
    <source>
        <strain evidence="5 6">FJAT-54481</strain>
    </source>
</reference>
<feature type="binding site" evidence="3">
    <location>
        <begin position="19"/>
        <end position="28"/>
    </location>
    <ligand>
        <name>substrate</name>
    </ligand>
</feature>
<evidence type="ECO:0000313" key="5">
    <source>
        <dbReference type="EMBL" id="QUN07042.1"/>
    </source>
</evidence>
<dbReference type="SUPFAM" id="SSF55909">
    <property type="entry name" value="Pentein"/>
    <property type="match status" value="1"/>
</dbReference>
<comment type="function">
    <text evidence="3">Catalyzes the hydrolysis of N(2)-succinylarginine into N(2)-succinylornithine, ammonia and CO(2).</text>
</comment>
<comment type="similarity">
    <text evidence="3">Belongs to the succinylarginine dihydrolase family.</text>
</comment>
<evidence type="ECO:0000256" key="2">
    <source>
        <dbReference type="ARBA" id="ARBA00022801"/>
    </source>
</evidence>
<feature type="active site" evidence="3">
    <location>
        <position position="250"/>
    </location>
</feature>
<keyword evidence="2 3" id="KW-0378">Hydrolase</keyword>
<organism evidence="5 6">
    <name type="scientific">Shewanella yunxiaonensis</name>
    <dbReference type="NCBI Taxonomy" id="2829809"/>
    <lineage>
        <taxon>Bacteria</taxon>
        <taxon>Pseudomonadati</taxon>
        <taxon>Pseudomonadota</taxon>
        <taxon>Gammaproteobacteria</taxon>
        <taxon>Alteromonadales</taxon>
        <taxon>Shewanellaceae</taxon>
        <taxon>Shewanella</taxon>
    </lineage>
</organism>